<dbReference type="InterPro" id="IPR043129">
    <property type="entry name" value="ATPase_NBD"/>
</dbReference>
<dbReference type="GO" id="GO:0015627">
    <property type="term" value="C:type II protein secretion system complex"/>
    <property type="evidence" value="ECO:0007669"/>
    <property type="project" value="InterPro"/>
</dbReference>
<gene>
    <name evidence="2" type="ORF">CCO03_18095</name>
</gene>
<keyword evidence="3" id="KW-1185">Reference proteome</keyword>
<dbReference type="Gene3D" id="3.30.420.380">
    <property type="match status" value="1"/>
</dbReference>
<dbReference type="NCBIfam" id="TIGR01709">
    <property type="entry name" value="typeII_sec_gspL"/>
    <property type="match status" value="1"/>
</dbReference>
<dbReference type="Pfam" id="PF05134">
    <property type="entry name" value="T2SSL"/>
    <property type="match status" value="1"/>
</dbReference>
<dbReference type="EMBL" id="CP021455">
    <property type="protein sequence ID" value="ARU06333.1"/>
    <property type="molecule type" value="Genomic_DNA"/>
</dbReference>
<dbReference type="PIRSF" id="PIRSF015761">
    <property type="entry name" value="Protein_L"/>
    <property type="match status" value="1"/>
</dbReference>
<organism evidence="2 3">
    <name type="scientific">Comamonas serinivorans</name>
    <dbReference type="NCBI Taxonomy" id="1082851"/>
    <lineage>
        <taxon>Bacteria</taxon>
        <taxon>Pseudomonadati</taxon>
        <taxon>Pseudomonadota</taxon>
        <taxon>Betaproteobacteria</taxon>
        <taxon>Burkholderiales</taxon>
        <taxon>Comamonadaceae</taxon>
        <taxon>Comamonas</taxon>
    </lineage>
</organism>
<dbReference type="OrthoDB" id="8557903at2"/>
<evidence type="ECO:0000313" key="2">
    <source>
        <dbReference type="EMBL" id="ARU06333.1"/>
    </source>
</evidence>
<dbReference type="Proteomes" id="UP000196138">
    <property type="component" value="Chromosome"/>
</dbReference>
<dbReference type="InterPro" id="IPR024230">
    <property type="entry name" value="GspL_cyto_dom"/>
</dbReference>
<dbReference type="GO" id="GO:0009276">
    <property type="term" value="C:Gram-negative-bacterium-type cell wall"/>
    <property type="evidence" value="ECO:0007669"/>
    <property type="project" value="InterPro"/>
</dbReference>
<accession>A0A1Y0ERV5</accession>
<dbReference type="GO" id="GO:0015628">
    <property type="term" value="P:protein secretion by the type II secretion system"/>
    <property type="evidence" value="ECO:0007669"/>
    <property type="project" value="InterPro"/>
</dbReference>
<dbReference type="RefSeq" id="WP_087283375.1">
    <property type="nucleotide sequence ID" value="NZ_CP021455.1"/>
</dbReference>
<name>A0A1Y0ERV5_9BURK</name>
<dbReference type="InterPro" id="IPR007812">
    <property type="entry name" value="T2SS_protein-GspL"/>
</dbReference>
<dbReference type="KEGG" id="cser:CCO03_18095"/>
<proteinExistence type="predicted"/>
<dbReference type="AlphaFoldDB" id="A0A1Y0ERV5"/>
<reference evidence="2 3" key="1">
    <citation type="submission" date="2017-05" db="EMBL/GenBank/DDBJ databases">
        <authorList>
            <person name="Song R."/>
            <person name="Chenine A.L."/>
            <person name="Ruprecht R.M."/>
        </authorList>
    </citation>
    <scope>NUCLEOTIDE SEQUENCE [LARGE SCALE GENOMIC DNA]</scope>
    <source>
        <strain evidence="2 3">DSM 26136</strain>
    </source>
</reference>
<evidence type="ECO:0000259" key="1">
    <source>
        <dbReference type="Pfam" id="PF05134"/>
    </source>
</evidence>
<evidence type="ECO:0000313" key="3">
    <source>
        <dbReference type="Proteomes" id="UP000196138"/>
    </source>
</evidence>
<protein>
    <recommendedName>
        <fullName evidence="1">GspL cytoplasmic actin-ATPase-like domain-containing protein</fullName>
    </recommendedName>
</protein>
<sequence length="410" mass="43907">MSSLVIWLGLDVGPQVRYPYVTSKDGIHTHKYGQAQAALLPEQARGGEVVAIVPASSLSWHEVRLPKGVGLGSPRLRQVLEGLLEDKLLTEVADTHLALAPGGESLLGAKVWVAACDRSWLRNHLQTLEAAHRPVTRIVPELAPRAAGLVVQVTGEAQLPWLLATGAAVHGVLCMPLSPGVLQLLPPLAAQEAEQTDITAEPSVVESAETVLQVPLRLQARADRFMAAVQSDWDLAQMEFASTGWARASKRATSVWRNVLHGASWRPVRWGLGLVLLANLIGLNALAWKAQQAHDQRKQAMNEVLTRTFPQVRVVVDAPIQMAREVGLLRQATGALNGGDMDAMMSAVAPHLGGATPTEVGYNAPNELVLKGVPLPADQLEALNQAVAAQRLTATLNGADLTVQWMGDGR</sequence>
<dbReference type="SUPFAM" id="SSF53067">
    <property type="entry name" value="Actin-like ATPase domain"/>
    <property type="match status" value="1"/>
</dbReference>
<feature type="domain" description="GspL cytoplasmic actin-ATPase-like" evidence="1">
    <location>
        <begin position="34"/>
        <end position="142"/>
    </location>
</feature>